<dbReference type="Proteomes" id="UP000729701">
    <property type="component" value="Unassembled WGS sequence"/>
</dbReference>
<evidence type="ECO:0000313" key="2">
    <source>
        <dbReference type="Proteomes" id="UP000729701"/>
    </source>
</evidence>
<protein>
    <submittedName>
        <fullName evidence="1">Uncharacterized protein</fullName>
    </submittedName>
</protein>
<dbReference type="AlphaFoldDB" id="A0A951QUW7"/>
<comment type="caution">
    <text evidence="1">The sequence shown here is derived from an EMBL/GenBank/DDBJ whole genome shotgun (WGS) entry which is preliminary data.</text>
</comment>
<reference evidence="1" key="1">
    <citation type="submission" date="2021-05" db="EMBL/GenBank/DDBJ databases">
        <authorList>
            <person name="Pietrasiak N."/>
            <person name="Ward R."/>
            <person name="Stajich J.E."/>
            <person name="Kurbessoian T."/>
        </authorList>
    </citation>
    <scope>NUCLEOTIDE SEQUENCE</scope>
    <source>
        <strain evidence="1">GSE-NOS-MK-12-04C</strain>
    </source>
</reference>
<proteinExistence type="predicted"/>
<reference evidence="1" key="2">
    <citation type="journal article" date="2022" name="Microbiol. Resour. Announc.">
        <title>Metagenome Sequencing to Explore Phylogenomics of Terrestrial Cyanobacteria.</title>
        <authorList>
            <person name="Ward R.D."/>
            <person name="Stajich J.E."/>
            <person name="Johansen J.R."/>
            <person name="Huntemann M."/>
            <person name="Clum A."/>
            <person name="Foster B."/>
            <person name="Foster B."/>
            <person name="Roux S."/>
            <person name="Palaniappan K."/>
            <person name="Varghese N."/>
            <person name="Mukherjee S."/>
            <person name="Reddy T.B.K."/>
            <person name="Daum C."/>
            <person name="Copeland A."/>
            <person name="Chen I.A."/>
            <person name="Ivanova N.N."/>
            <person name="Kyrpides N.C."/>
            <person name="Shapiro N."/>
            <person name="Eloe-Fadrosh E.A."/>
            <person name="Pietrasiak N."/>
        </authorList>
    </citation>
    <scope>NUCLEOTIDE SEQUENCE</scope>
    <source>
        <strain evidence="1">GSE-NOS-MK-12-04C</strain>
    </source>
</reference>
<name>A0A951QUW7_9CYAN</name>
<organism evidence="1 2">
    <name type="scientific">Cyanomargarita calcarea GSE-NOS-MK-12-04C</name>
    <dbReference type="NCBI Taxonomy" id="2839659"/>
    <lineage>
        <taxon>Bacteria</taxon>
        <taxon>Bacillati</taxon>
        <taxon>Cyanobacteriota</taxon>
        <taxon>Cyanophyceae</taxon>
        <taxon>Nostocales</taxon>
        <taxon>Cyanomargaritaceae</taxon>
        <taxon>Cyanomargarita</taxon>
    </lineage>
</organism>
<accession>A0A951QUW7</accession>
<gene>
    <name evidence="1" type="ORF">KME60_33355</name>
</gene>
<evidence type="ECO:0000313" key="1">
    <source>
        <dbReference type="EMBL" id="MBW4672181.1"/>
    </source>
</evidence>
<dbReference type="EMBL" id="JAHHGZ010000066">
    <property type="protein sequence ID" value="MBW4672181.1"/>
    <property type="molecule type" value="Genomic_DNA"/>
</dbReference>
<sequence length="89" mass="10330">MLAILFICTWVVMMFGFAYSVFLAFKEGKSQMQKLHRIPCYNCDFFTNNHRLKCTVHPTIACTEEALGCGDFELKNPNHNIYSQGKLFR</sequence>